<dbReference type="EMBL" id="JADFTS010000002">
    <property type="protein sequence ID" value="KAF9619098.1"/>
    <property type="molecule type" value="Genomic_DNA"/>
</dbReference>
<name>A0A835IM51_9MAGN</name>
<proteinExistence type="predicted"/>
<keyword evidence="2" id="KW-1185">Reference proteome</keyword>
<comment type="caution">
    <text evidence="1">The sequence shown here is derived from an EMBL/GenBank/DDBJ whole genome shotgun (WGS) entry which is preliminary data.</text>
</comment>
<evidence type="ECO:0000313" key="2">
    <source>
        <dbReference type="Proteomes" id="UP000631114"/>
    </source>
</evidence>
<sequence>MNEIVFIPYNPCFHWIVIVIDLSSMDVYWLDSLHGKCTVTWKSLSTRDVTISIRIYCYLCGASRLITSAFSNYSSLFHSSEISPSSFIPRHEIFIQSDLPGKGTATRYVCLNTKYIRNSARVLPYQNDDKSSRLKRQTNIRSTTLALWNTPLKTRGN</sequence>
<dbReference type="OrthoDB" id="1899935at2759"/>
<protein>
    <recommendedName>
        <fullName evidence="3">Ubiquitin-like protease family profile domain-containing protein</fullName>
    </recommendedName>
</protein>
<dbReference type="AlphaFoldDB" id="A0A835IM51"/>
<reference evidence="1 2" key="1">
    <citation type="submission" date="2020-10" db="EMBL/GenBank/DDBJ databases">
        <title>The Coptis chinensis genome and diversification of protoberbering-type alkaloids.</title>
        <authorList>
            <person name="Wang B."/>
            <person name="Shu S."/>
            <person name="Song C."/>
            <person name="Liu Y."/>
        </authorList>
    </citation>
    <scope>NUCLEOTIDE SEQUENCE [LARGE SCALE GENOMIC DNA]</scope>
    <source>
        <strain evidence="1">HL-2020</strain>
        <tissue evidence="1">Leaf</tissue>
    </source>
</reference>
<gene>
    <name evidence="1" type="ORF">IFM89_005112</name>
</gene>
<accession>A0A835IM51</accession>
<evidence type="ECO:0008006" key="3">
    <source>
        <dbReference type="Google" id="ProtNLM"/>
    </source>
</evidence>
<dbReference type="InterPro" id="IPR038765">
    <property type="entry name" value="Papain-like_cys_pep_sf"/>
</dbReference>
<dbReference type="Proteomes" id="UP000631114">
    <property type="component" value="Unassembled WGS sequence"/>
</dbReference>
<evidence type="ECO:0000313" key="1">
    <source>
        <dbReference type="EMBL" id="KAF9619098.1"/>
    </source>
</evidence>
<dbReference type="Gene3D" id="3.40.395.10">
    <property type="entry name" value="Adenoviral Proteinase, Chain A"/>
    <property type="match status" value="1"/>
</dbReference>
<dbReference type="SUPFAM" id="SSF54001">
    <property type="entry name" value="Cysteine proteinases"/>
    <property type="match status" value="1"/>
</dbReference>
<organism evidence="1 2">
    <name type="scientific">Coptis chinensis</name>
    <dbReference type="NCBI Taxonomy" id="261450"/>
    <lineage>
        <taxon>Eukaryota</taxon>
        <taxon>Viridiplantae</taxon>
        <taxon>Streptophyta</taxon>
        <taxon>Embryophyta</taxon>
        <taxon>Tracheophyta</taxon>
        <taxon>Spermatophyta</taxon>
        <taxon>Magnoliopsida</taxon>
        <taxon>Ranunculales</taxon>
        <taxon>Ranunculaceae</taxon>
        <taxon>Coptidoideae</taxon>
        <taxon>Coptis</taxon>
    </lineage>
</organism>